<evidence type="ECO:0000259" key="1">
    <source>
        <dbReference type="Pfam" id="PF16363"/>
    </source>
</evidence>
<dbReference type="EMBL" id="FNQF01000003">
    <property type="protein sequence ID" value="SEA09537.1"/>
    <property type="molecule type" value="Genomic_DNA"/>
</dbReference>
<dbReference type="PRINTS" id="PR01713">
    <property type="entry name" value="NUCEPIMERASE"/>
</dbReference>
<sequence>MKVLITGIAGFIGSHMAEYLHQKNFVVEGVDSFNDYYDTKLKRFNAEVLNAQDIKIIEGNLCDENTYKMLDQDYHFIIHFAAQPGISETSSFESYLNNNLIATQKLVEFAKLQKQLVQFINISTSSVYGKFATKNEEAKVEPTSYYGVTKLAAEQLVLAEARKHHFKACSLRLYSVYGPRERPDKLYTKLISAGINNQKFPLFEGSKSHKRSFTYVDDIVNGIYLVIKNYKKTNLEIINIGNFQQETTENGILFVEKNLKKHISIETKSPRKSDQQETVADISKARQLLGYIPKTHLNEGIKKQIKWYNNMILKHGKI</sequence>
<gene>
    <name evidence="2" type="ORF">SAMN05421540_103110</name>
</gene>
<dbReference type="InterPro" id="IPR036291">
    <property type="entry name" value="NAD(P)-bd_dom_sf"/>
</dbReference>
<dbReference type="InterPro" id="IPR016040">
    <property type="entry name" value="NAD(P)-bd_dom"/>
</dbReference>
<dbReference type="Pfam" id="PF16363">
    <property type="entry name" value="GDP_Man_Dehyd"/>
    <property type="match status" value="1"/>
</dbReference>
<organism evidence="2 3">
    <name type="scientific">Psychroflexus halocasei</name>
    <dbReference type="NCBI Taxonomy" id="908615"/>
    <lineage>
        <taxon>Bacteria</taxon>
        <taxon>Pseudomonadati</taxon>
        <taxon>Bacteroidota</taxon>
        <taxon>Flavobacteriia</taxon>
        <taxon>Flavobacteriales</taxon>
        <taxon>Flavobacteriaceae</taxon>
        <taxon>Psychroflexus</taxon>
    </lineage>
</organism>
<reference evidence="2 3" key="1">
    <citation type="submission" date="2016-10" db="EMBL/GenBank/DDBJ databases">
        <authorList>
            <person name="de Groot N.N."/>
        </authorList>
    </citation>
    <scope>NUCLEOTIDE SEQUENCE [LARGE SCALE GENOMIC DNA]</scope>
    <source>
        <strain evidence="2 3">DSM 23581</strain>
    </source>
</reference>
<name>A0A1H3YD53_9FLAO</name>
<dbReference type="Gene3D" id="3.40.50.720">
    <property type="entry name" value="NAD(P)-binding Rossmann-like Domain"/>
    <property type="match status" value="1"/>
</dbReference>
<dbReference type="PANTHER" id="PTHR43000">
    <property type="entry name" value="DTDP-D-GLUCOSE 4,6-DEHYDRATASE-RELATED"/>
    <property type="match status" value="1"/>
</dbReference>
<evidence type="ECO:0000313" key="2">
    <source>
        <dbReference type="EMBL" id="SEA09537.1"/>
    </source>
</evidence>
<feature type="domain" description="NAD(P)-binding" evidence="1">
    <location>
        <begin position="4"/>
        <end position="303"/>
    </location>
</feature>
<dbReference type="STRING" id="908615.SAMN05421540_103110"/>
<evidence type="ECO:0000313" key="3">
    <source>
        <dbReference type="Proteomes" id="UP000198820"/>
    </source>
</evidence>
<protein>
    <submittedName>
        <fullName evidence="2">Nucleoside-diphosphate-sugar epimerase</fullName>
    </submittedName>
</protein>
<dbReference type="RefSeq" id="WP_093240509.1">
    <property type="nucleotide sequence ID" value="NZ_FNQF01000003.1"/>
</dbReference>
<keyword evidence="3" id="KW-1185">Reference proteome</keyword>
<dbReference type="AlphaFoldDB" id="A0A1H3YD53"/>
<dbReference type="SUPFAM" id="SSF51735">
    <property type="entry name" value="NAD(P)-binding Rossmann-fold domains"/>
    <property type="match status" value="1"/>
</dbReference>
<dbReference type="Proteomes" id="UP000198820">
    <property type="component" value="Unassembled WGS sequence"/>
</dbReference>
<accession>A0A1H3YD53</accession>
<proteinExistence type="predicted"/>